<feature type="compositionally biased region" description="Low complexity" evidence="1">
    <location>
        <begin position="380"/>
        <end position="402"/>
    </location>
</feature>
<dbReference type="STRING" id="71717.A0A4Y7TN81"/>
<reference evidence="2 3" key="1">
    <citation type="journal article" date="2019" name="Nat. Ecol. Evol.">
        <title>Megaphylogeny resolves global patterns of mushroom evolution.</title>
        <authorList>
            <person name="Varga T."/>
            <person name="Krizsan K."/>
            <person name="Foldi C."/>
            <person name="Dima B."/>
            <person name="Sanchez-Garcia M."/>
            <person name="Sanchez-Ramirez S."/>
            <person name="Szollosi G.J."/>
            <person name="Szarkandi J.G."/>
            <person name="Papp V."/>
            <person name="Albert L."/>
            <person name="Andreopoulos W."/>
            <person name="Angelini C."/>
            <person name="Antonin V."/>
            <person name="Barry K.W."/>
            <person name="Bougher N.L."/>
            <person name="Buchanan P."/>
            <person name="Buyck B."/>
            <person name="Bense V."/>
            <person name="Catcheside P."/>
            <person name="Chovatia M."/>
            <person name="Cooper J."/>
            <person name="Damon W."/>
            <person name="Desjardin D."/>
            <person name="Finy P."/>
            <person name="Geml J."/>
            <person name="Haridas S."/>
            <person name="Hughes K."/>
            <person name="Justo A."/>
            <person name="Karasinski D."/>
            <person name="Kautmanova I."/>
            <person name="Kiss B."/>
            <person name="Kocsube S."/>
            <person name="Kotiranta H."/>
            <person name="LaButti K.M."/>
            <person name="Lechner B.E."/>
            <person name="Liimatainen K."/>
            <person name="Lipzen A."/>
            <person name="Lukacs Z."/>
            <person name="Mihaltcheva S."/>
            <person name="Morgado L.N."/>
            <person name="Niskanen T."/>
            <person name="Noordeloos M.E."/>
            <person name="Ohm R.A."/>
            <person name="Ortiz-Santana B."/>
            <person name="Ovrebo C."/>
            <person name="Racz N."/>
            <person name="Riley R."/>
            <person name="Savchenko A."/>
            <person name="Shiryaev A."/>
            <person name="Soop K."/>
            <person name="Spirin V."/>
            <person name="Szebenyi C."/>
            <person name="Tomsovsky M."/>
            <person name="Tulloss R.E."/>
            <person name="Uehling J."/>
            <person name="Grigoriev I.V."/>
            <person name="Vagvolgyi C."/>
            <person name="Papp T."/>
            <person name="Martin F.M."/>
            <person name="Miettinen O."/>
            <person name="Hibbett D.S."/>
            <person name="Nagy L.G."/>
        </authorList>
    </citation>
    <scope>NUCLEOTIDE SEQUENCE [LARGE SCALE GENOMIC DNA]</scope>
    <source>
        <strain evidence="2 3">FP101781</strain>
    </source>
</reference>
<feature type="compositionally biased region" description="Basic and acidic residues" evidence="1">
    <location>
        <begin position="267"/>
        <end position="279"/>
    </location>
</feature>
<gene>
    <name evidence="2" type="ORF">FA13DRAFT_1365874</name>
</gene>
<evidence type="ECO:0000313" key="3">
    <source>
        <dbReference type="Proteomes" id="UP000298030"/>
    </source>
</evidence>
<feature type="compositionally biased region" description="Basic and acidic residues" evidence="1">
    <location>
        <begin position="325"/>
        <end position="359"/>
    </location>
</feature>
<proteinExistence type="predicted"/>
<feature type="compositionally biased region" description="Basic and acidic residues" evidence="1">
    <location>
        <begin position="409"/>
        <end position="442"/>
    </location>
</feature>
<dbReference type="AlphaFoldDB" id="A0A4Y7TN81"/>
<comment type="caution">
    <text evidence="2">The sequence shown here is derived from an EMBL/GenBank/DDBJ whole genome shotgun (WGS) entry which is preliminary data.</text>
</comment>
<feature type="compositionally biased region" description="Polar residues" evidence="1">
    <location>
        <begin position="137"/>
        <end position="149"/>
    </location>
</feature>
<feature type="compositionally biased region" description="Basic residues" evidence="1">
    <location>
        <begin position="1"/>
        <end position="11"/>
    </location>
</feature>
<keyword evidence="3" id="KW-1185">Reference proteome</keyword>
<feature type="compositionally biased region" description="Polar residues" evidence="1">
    <location>
        <begin position="232"/>
        <end position="244"/>
    </location>
</feature>
<evidence type="ECO:0000313" key="2">
    <source>
        <dbReference type="EMBL" id="TEB35667.1"/>
    </source>
</evidence>
<feature type="compositionally biased region" description="Basic and acidic residues" evidence="1">
    <location>
        <begin position="203"/>
        <end position="218"/>
    </location>
</feature>
<protein>
    <submittedName>
        <fullName evidence="2">Uncharacterized protein</fullName>
    </submittedName>
</protein>
<dbReference type="EMBL" id="QPFP01000007">
    <property type="protein sequence ID" value="TEB35667.1"/>
    <property type="molecule type" value="Genomic_DNA"/>
</dbReference>
<dbReference type="Proteomes" id="UP000298030">
    <property type="component" value="Unassembled WGS sequence"/>
</dbReference>
<organism evidence="2 3">
    <name type="scientific">Coprinellus micaceus</name>
    <name type="common">Glistening ink-cap mushroom</name>
    <name type="synonym">Coprinus micaceus</name>
    <dbReference type="NCBI Taxonomy" id="71717"/>
    <lineage>
        <taxon>Eukaryota</taxon>
        <taxon>Fungi</taxon>
        <taxon>Dikarya</taxon>
        <taxon>Basidiomycota</taxon>
        <taxon>Agaricomycotina</taxon>
        <taxon>Agaricomycetes</taxon>
        <taxon>Agaricomycetidae</taxon>
        <taxon>Agaricales</taxon>
        <taxon>Agaricineae</taxon>
        <taxon>Psathyrellaceae</taxon>
        <taxon>Coprinellus</taxon>
    </lineage>
</organism>
<sequence length="482" mass="55074">MRNHGRNRRSRGQKDNDEDQFSAVREEPHSTGKSSYPRHNHASRYSEPHRSTTSTSGRVAYDMPRDRPAESTRNIRDEGWGLGAVGHERFDYPAYHHAEHDNYDATMRRDLDGWRGNGEAQYSSRGDWDPSYHAGDPSSSYPESSTWNPATVPGAYPDSHSSRARGSPSYRTPNPYYDDGRGEPHYDTSRGFYPDDGWSQREPLPDDRMDYNTSEKQRGHGWSKQNRRDKGSGQQKFQSDQGWSTRKKGKESNNEGSAASGDVLQPTEKHDTAEAEDRAWVPAESWKSSHQATGASSSKHQPQQQQHREGGRTSTKSSKSKSKSKKESSSKKNRDWRGDDSLNNWTRRDVSASSKKGEKQSPSNRRKHARSPSRSRSRSLESVRSARSSYAHSARSRSSSPVPKRRRRDVSPDMRSRSPRGREYERERDAGWFPPRDDERIVASRSPSPYRSPKIYARRSPTYSDIARGKLKTRRTAMRRTP</sequence>
<feature type="compositionally biased region" description="Polar residues" evidence="1">
    <location>
        <begin position="286"/>
        <end position="300"/>
    </location>
</feature>
<name>A0A4Y7TN81_COPMI</name>
<feature type="compositionally biased region" description="Basic and acidic residues" evidence="1">
    <location>
        <begin position="178"/>
        <end position="188"/>
    </location>
</feature>
<feature type="region of interest" description="Disordered" evidence="1">
    <location>
        <begin position="109"/>
        <end position="482"/>
    </location>
</feature>
<feature type="compositionally biased region" description="Basic and acidic residues" evidence="1">
    <location>
        <begin position="63"/>
        <end position="79"/>
    </location>
</feature>
<accession>A0A4Y7TN81</accession>
<evidence type="ECO:0000256" key="1">
    <source>
        <dbReference type="SAM" id="MobiDB-lite"/>
    </source>
</evidence>
<dbReference type="OrthoDB" id="3065354at2759"/>
<feature type="region of interest" description="Disordered" evidence="1">
    <location>
        <begin position="1"/>
        <end position="80"/>
    </location>
</feature>
<feature type="compositionally biased region" description="Basic residues" evidence="1">
    <location>
        <begin position="364"/>
        <end position="377"/>
    </location>
</feature>
<feature type="compositionally biased region" description="Basic residues" evidence="1">
    <location>
        <begin position="469"/>
        <end position="482"/>
    </location>
</feature>